<evidence type="ECO:0000313" key="2">
    <source>
        <dbReference type="EMBL" id="GJE59827.1"/>
    </source>
</evidence>
<comment type="caution">
    <text evidence="2">The sequence shown here is derived from an EMBL/GenBank/DDBJ whole genome shotgun (WGS) entry which is preliminary data.</text>
</comment>
<dbReference type="EMBL" id="BPRB01000097">
    <property type="protein sequence ID" value="GJE59827.1"/>
    <property type="molecule type" value="Genomic_DNA"/>
</dbReference>
<organism evidence="2 3">
    <name type="scientific">Methylobacterium trifolii</name>
    <dbReference type="NCBI Taxonomy" id="1003092"/>
    <lineage>
        <taxon>Bacteria</taxon>
        <taxon>Pseudomonadati</taxon>
        <taxon>Pseudomonadota</taxon>
        <taxon>Alphaproteobacteria</taxon>
        <taxon>Hyphomicrobiales</taxon>
        <taxon>Methylobacteriaceae</taxon>
        <taxon>Methylobacterium</taxon>
    </lineage>
</organism>
<protein>
    <submittedName>
        <fullName evidence="2">Uncharacterized protein</fullName>
    </submittedName>
</protein>
<dbReference type="RefSeq" id="WP_238182386.1">
    <property type="nucleotide sequence ID" value="NZ_BPRB01000097.1"/>
</dbReference>
<dbReference type="InterPro" id="IPR047699">
    <property type="entry name" value="Permease_put_prefix"/>
</dbReference>
<proteinExistence type="predicted"/>
<feature type="region of interest" description="Disordered" evidence="1">
    <location>
        <begin position="25"/>
        <end position="45"/>
    </location>
</feature>
<keyword evidence="3" id="KW-1185">Reference proteome</keyword>
<gene>
    <name evidence="2" type="ORF">MPOCJGCO_1929</name>
</gene>
<evidence type="ECO:0000256" key="1">
    <source>
        <dbReference type="SAM" id="MobiDB-lite"/>
    </source>
</evidence>
<sequence>MPIALEDLLKDVSPDQRRDIERDAQRIAADNRTRLQEGRAGTPVGRPHRLATAIFSACAHPQYRDAILADLHAQFHENLHRHGPRRASAIYWLDTFRSIVPLLMLRTSQIFAPAWLSRHLVKALTRWTR</sequence>
<dbReference type="NCBIfam" id="NF038404">
    <property type="entry name" value="perm_prefix_2"/>
    <property type="match status" value="1"/>
</dbReference>
<reference evidence="2" key="2">
    <citation type="submission" date="2021-08" db="EMBL/GenBank/DDBJ databases">
        <authorList>
            <person name="Tani A."/>
            <person name="Ola A."/>
            <person name="Ogura Y."/>
            <person name="Katsura K."/>
            <person name="Hayashi T."/>
        </authorList>
    </citation>
    <scope>NUCLEOTIDE SEQUENCE</scope>
    <source>
        <strain evidence="2">DSM 23632</strain>
    </source>
</reference>
<reference evidence="2" key="1">
    <citation type="journal article" date="2021" name="Front. Microbiol.">
        <title>Comprehensive Comparative Genomics and Phenotyping of Methylobacterium Species.</title>
        <authorList>
            <person name="Alessa O."/>
            <person name="Ogura Y."/>
            <person name="Fujitani Y."/>
            <person name="Takami H."/>
            <person name="Hayashi T."/>
            <person name="Sahin N."/>
            <person name="Tani A."/>
        </authorList>
    </citation>
    <scope>NUCLEOTIDE SEQUENCE</scope>
    <source>
        <strain evidence="2">DSM 23632</strain>
    </source>
</reference>
<name>A0ABQ4U0H6_9HYPH</name>
<evidence type="ECO:0000313" key="3">
    <source>
        <dbReference type="Proteomes" id="UP001055057"/>
    </source>
</evidence>
<feature type="compositionally biased region" description="Basic and acidic residues" evidence="1">
    <location>
        <begin position="25"/>
        <end position="37"/>
    </location>
</feature>
<accession>A0ABQ4U0H6</accession>
<dbReference type="Proteomes" id="UP001055057">
    <property type="component" value="Unassembled WGS sequence"/>
</dbReference>